<name>A0A6A5ZCR7_9PLEO</name>
<proteinExistence type="predicted"/>
<reference evidence="3" key="1">
    <citation type="journal article" date="2020" name="Stud. Mycol.">
        <title>101 Dothideomycetes genomes: a test case for predicting lifestyles and emergence of pathogens.</title>
        <authorList>
            <person name="Haridas S."/>
            <person name="Albert R."/>
            <person name="Binder M."/>
            <person name="Bloem J."/>
            <person name="Labutti K."/>
            <person name="Salamov A."/>
            <person name="Andreopoulos B."/>
            <person name="Baker S."/>
            <person name="Barry K."/>
            <person name="Bills G."/>
            <person name="Bluhm B."/>
            <person name="Cannon C."/>
            <person name="Castanera R."/>
            <person name="Culley D."/>
            <person name="Daum C."/>
            <person name="Ezra D."/>
            <person name="Gonzalez J."/>
            <person name="Henrissat B."/>
            <person name="Kuo A."/>
            <person name="Liang C."/>
            <person name="Lipzen A."/>
            <person name="Lutzoni F."/>
            <person name="Magnuson J."/>
            <person name="Mondo S."/>
            <person name="Nolan M."/>
            <person name="Ohm R."/>
            <person name="Pangilinan J."/>
            <person name="Park H.-J."/>
            <person name="Ramirez L."/>
            <person name="Alfaro M."/>
            <person name="Sun H."/>
            <person name="Tritt A."/>
            <person name="Yoshinaga Y."/>
            <person name="Zwiers L.-H."/>
            <person name="Turgeon B."/>
            <person name="Goodwin S."/>
            <person name="Spatafora J."/>
            <person name="Crous P."/>
            <person name="Grigoriev I."/>
        </authorList>
    </citation>
    <scope>NUCLEOTIDE SEQUENCE</scope>
    <source>
        <strain evidence="3">CBS 627.86</strain>
    </source>
</reference>
<dbReference type="EMBL" id="ML977319">
    <property type="protein sequence ID" value="KAF2117300.1"/>
    <property type="molecule type" value="Genomic_DNA"/>
</dbReference>
<feature type="coiled-coil region" evidence="1">
    <location>
        <begin position="5"/>
        <end position="32"/>
    </location>
</feature>
<evidence type="ECO:0000256" key="2">
    <source>
        <dbReference type="SAM" id="MobiDB-lite"/>
    </source>
</evidence>
<gene>
    <name evidence="3" type="ORF">BDV96DRAFT_644723</name>
</gene>
<protein>
    <submittedName>
        <fullName evidence="3">Uncharacterized protein</fullName>
    </submittedName>
</protein>
<keyword evidence="4" id="KW-1185">Reference proteome</keyword>
<evidence type="ECO:0000313" key="3">
    <source>
        <dbReference type="EMBL" id="KAF2117300.1"/>
    </source>
</evidence>
<evidence type="ECO:0000313" key="4">
    <source>
        <dbReference type="Proteomes" id="UP000799770"/>
    </source>
</evidence>
<dbReference type="AlphaFoldDB" id="A0A6A5ZCR7"/>
<accession>A0A6A5ZCR7</accession>
<organism evidence="3 4">
    <name type="scientific">Lophiotrema nucula</name>
    <dbReference type="NCBI Taxonomy" id="690887"/>
    <lineage>
        <taxon>Eukaryota</taxon>
        <taxon>Fungi</taxon>
        <taxon>Dikarya</taxon>
        <taxon>Ascomycota</taxon>
        <taxon>Pezizomycotina</taxon>
        <taxon>Dothideomycetes</taxon>
        <taxon>Pleosporomycetidae</taxon>
        <taxon>Pleosporales</taxon>
        <taxon>Lophiotremataceae</taxon>
        <taxon>Lophiotrema</taxon>
    </lineage>
</organism>
<keyword evidence="1" id="KW-0175">Coiled coil</keyword>
<feature type="compositionally biased region" description="Basic and acidic residues" evidence="2">
    <location>
        <begin position="69"/>
        <end position="90"/>
    </location>
</feature>
<feature type="region of interest" description="Disordered" evidence="2">
    <location>
        <begin position="50"/>
        <end position="146"/>
    </location>
</feature>
<evidence type="ECO:0000256" key="1">
    <source>
        <dbReference type="SAM" id="Coils"/>
    </source>
</evidence>
<sequence>MAPQKNESSNEVRELKAEIMRLKQEAVESNLKLAWFESRFGKYEEARKEEMRHSANTSRARVGTSAAAVKDDHIPTDKAMNEEIDKRLVEQHGSIKRVRKTNETPASSGGYDFTDDETRELPRKKVRPARQDKRLQRRAAKSPLYRSKCPRDGAGCNTKNCSLLHQYQIDGNPDMDFSVLPLPPARPPPVIKMVNKPIKKRPKKDINERLVYN</sequence>
<dbReference type="Proteomes" id="UP000799770">
    <property type="component" value="Unassembled WGS sequence"/>
</dbReference>
<feature type="compositionally biased region" description="Basic and acidic residues" evidence="2">
    <location>
        <begin position="119"/>
        <end position="134"/>
    </location>
</feature>